<gene>
    <name evidence="2" type="ORF">UTRI_10289</name>
</gene>
<name>A0A5C3EHB0_9BASI</name>
<dbReference type="OrthoDB" id="2556649at2759"/>
<sequence>MEISAIITPPDSSVPVESLGIVNTPSSPAPAAAPAPESLFACRTCKQPQPASQFQHQRFANKRVVNCLSCSQLVTPNPTVPSSRRPVVPAAPRAAPVPYRLPSCQPTASRVALTAPAATTLPSLAAVATTTPVPAVAGHQPSVPTALPTPAPAATTTTSSLPSEPAVTQSDLAELRQTLQDDLTDTLRELLTSHLSSLAAAPLPTQTSTAGAAAAVTPPAPVAQPIPAGESLAQLTGFPWVAPDIADKVFDDSLSPHDLPKLASPTWVQDAEDTTSFTVNGIVFNKSVSSATSGKQFAKSFPSFTSFWRVWIVYTQLRTYQATDRALGIGLGSFLLHIQELDQVFPWPRVVDYILTVCIKRFGKATSADWLRTDPEAHFSCFQGVQGRSATANQQSSAKRTLSARDDDPRRSQVCFSWNNGRCSGSDKRPCLRQHICSKCKGAHQARGCVAQQDSSPPVKKQA</sequence>
<evidence type="ECO:0000313" key="2">
    <source>
        <dbReference type="EMBL" id="SPO29938.1"/>
    </source>
</evidence>
<dbReference type="EMBL" id="OOIN01000030">
    <property type="protein sequence ID" value="SPO29938.1"/>
    <property type="molecule type" value="Genomic_DNA"/>
</dbReference>
<proteinExistence type="predicted"/>
<feature type="region of interest" description="Disordered" evidence="1">
    <location>
        <begin position="138"/>
        <end position="167"/>
    </location>
</feature>
<organism evidence="2 3">
    <name type="scientific">Ustilago trichophora</name>
    <dbReference type="NCBI Taxonomy" id="86804"/>
    <lineage>
        <taxon>Eukaryota</taxon>
        <taxon>Fungi</taxon>
        <taxon>Dikarya</taxon>
        <taxon>Basidiomycota</taxon>
        <taxon>Ustilaginomycotina</taxon>
        <taxon>Ustilaginomycetes</taxon>
        <taxon>Ustilaginales</taxon>
        <taxon>Ustilaginaceae</taxon>
        <taxon>Ustilago</taxon>
    </lineage>
</organism>
<evidence type="ECO:0000256" key="1">
    <source>
        <dbReference type="SAM" id="MobiDB-lite"/>
    </source>
</evidence>
<evidence type="ECO:0008006" key="4">
    <source>
        <dbReference type="Google" id="ProtNLM"/>
    </source>
</evidence>
<reference evidence="2 3" key="1">
    <citation type="submission" date="2018-03" db="EMBL/GenBank/DDBJ databases">
        <authorList>
            <person name="Guldener U."/>
        </authorList>
    </citation>
    <scope>NUCLEOTIDE SEQUENCE [LARGE SCALE GENOMIC DNA]</scope>
    <source>
        <strain evidence="2 3">NBRC100155</strain>
    </source>
</reference>
<accession>A0A5C3EHB0</accession>
<protein>
    <recommendedName>
        <fullName evidence="4">C3H1-type domain-containing protein</fullName>
    </recommendedName>
</protein>
<feature type="compositionally biased region" description="Low complexity" evidence="1">
    <location>
        <begin position="138"/>
        <end position="163"/>
    </location>
</feature>
<dbReference type="Proteomes" id="UP000324022">
    <property type="component" value="Unassembled WGS sequence"/>
</dbReference>
<keyword evidence="3" id="KW-1185">Reference proteome</keyword>
<evidence type="ECO:0000313" key="3">
    <source>
        <dbReference type="Proteomes" id="UP000324022"/>
    </source>
</evidence>
<dbReference type="AlphaFoldDB" id="A0A5C3EHB0"/>